<dbReference type="EMBL" id="JARIHO010000033">
    <property type="protein sequence ID" value="KAJ7334037.1"/>
    <property type="molecule type" value="Genomic_DNA"/>
</dbReference>
<evidence type="ECO:0000313" key="2">
    <source>
        <dbReference type="EMBL" id="KAJ7334037.1"/>
    </source>
</evidence>
<comment type="caution">
    <text evidence="2">The sequence shown here is derived from an EMBL/GenBank/DDBJ whole genome shotgun (WGS) entry which is preliminary data.</text>
</comment>
<proteinExistence type="predicted"/>
<dbReference type="Proteomes" id="UP001218218">
    <property type="component" value="Unassembled WGS sequence"/>
</dbReference>
<gene>
    <name evidence="2" type="ORF">DFH08DRAFT_814106</name>
</gene>
<name>A0AAD6ZPX9_9AGAR</name>
<protein>
    <submittedName>
        <fullName evidence="2">Uncharacterized protein</fullName>
    </submittedName>
</protein>
<sequence>MWMARKFVLEAIRHGLEVYGTVIAAASENVAVQSSVLWTAIGSRDLSRLLDVPNGDCSRLRRSSDGTKMKSVVHHGLKSVEKSRGPKELKKARGQRNNEGNRSQMIHLHWQRIHEWHHKSESSSSGYITHTNRGCKEWVQSVFYVEGCRAESSKRFQRHGLNIIEESSGSGKIRTNDTPGIGIKVADERGCARPQREAPKAVAVPLLKCPIRVWFRGSQPEDGFIGGRDHIDRASEEAQWEWLCRPSKLRSCQGSCAMPFNTGEESGRAESKELV</sequence>
<organism evidence="2 3">
    <name type="scientific">Mycena albidolilacea</name>
    <dbReference type="NCBI Taxonomy" id="1033008"/>
    <lineage>
        <taxon>Eukaryota</taxon>
        <taxon>Fungi</taxon>
        <taxon>Dikarya</taxon>
        <taxon>Basidiomycota</taxon>
        <taxon>Agaricomycotina</taxon>
        <taxon>Agaricomycetes</taxon>
        <taxon>Agaricomycetidae</taxon>
        <taxon>Agaricales</taxon>
        <taxon>Marasmiineae</taxon>
        <taxon>Mycenaceae</taxon>
        <taxon>Mycena</taxon>
    </lineage>
</organism>
<evidence type="ECO:0000256" key="1">
    <source>
        <dbReference type="SAM" id="MobiDB-lite"/>
    </source>
</evidence>
<dbReference type="AlphaFoldDB" id="A0AAD6ZPX9"/>
<evidence type="ECO:0000313" key="3">
    <source>
        <dbReference type="Proteomes" id="UP001218218"/>
    </source>
</evidence>
<keyword evidence="3" id="KW-1185">Reference proteome</keyword>
<feature type="compositionally biased region" description="Basic and acidic residues" evidence="1">
    <location>
        <begin position="81"/>
        <end position="91"/>
    </location>
</feature>
<reference evidence="2" key="1">
    <citation type="submission" date="2023-03" db="EMBL/GenBank/DDBJ databases">
        <title>Massive genome expansion in bonnet fungi (Mycena s.s.) driven by repeated elements and novel gene families across ecological guilds.</title>
        <authorList>
            <consortium name="Lawrence Berkeley National Laboratory"/>
            <person name="Harder C.B."/>
            <person name="Miyauchi S."/>
            <person name="Viragh M."/>
            <person name="Kuo A."/>
            <person name="Thoen E."/>
            <person name="Andreopoulos B."/>
            <person name="Lu D."/>
            <person name="Skrede I."/>
            <person name="Drula E."/>
            <person name="Henrissat B."/>
            <person name="Morin E."/>
            <person name="Kohler A."/>
            <person name="Barry K."/>
            <person name="LaButti K."/>
            <person name="Morin E."/>
            <person name="Salamov A."/>
            <person name="Lipzen A."/>
            <person name="Mereny Z."/>
            <person name="Hegedus B."/>
            <person name="Baldrian P."/>
            <person name="Stursova M."/>
            <person name="Weitz H."/>
            <person name="Taylor A."/>
            <person name="Grigoriev I.V."/>
            <person name="Nagy L.G."/>
            <person name="Martin F."/>
            <person name="Kauserud H."/>
        </authorList>
    </citation>
    <scope>NUCLEOTIDE SEQUENCE</scope>
    <source>
        <strain evidence="2">CBHHK002</strain>
    </source>
</reference>
<accession>A0AAD6ZPX9</accession>
<feature type="region of interest" description="Disordered" evidence="1">
    <location>
        <begin position="81"/>
        <end position="101"/>
    </location>
</feature>